<dbReference type="Pfam" id="PF11225">
    <property type="entry name" value="DUF3024"/>
    <property type="match status" value="1"/>
</dbReference>
<sequence>MAKQGTKRWLPTTRKKTKPKVPEREKQLVQDKFNEMIEKELKPKYIEPPPTDNDFNYRVDIFSKWYRNYFYLCSLFNCPSPRAIAPSFESRFARLEYVKPDAFNLAYMRHTGQWWEICQDLTLEECLQELRTNPNLANFPPESPFPIVQPVALNLS</sequence>
<feature type="region of interest" description="Disordered" evidence="1">
    <location>
        <begin position="1"/>
        <end position="25"/>
    </location>
</feature>
<comment type="caution">
    <text evidence="2">The sequence shown here is derived from an EMBL/GenBank/DDBJ whole genome shotgun (WGS) entry which is preliminary data.</text>
</comment>
<dbReference type="AlphaFoldDB" id="A0A6B3N666"/>
<dbReference type="InterPro" id="IPR021388">
    <property type="entry name" value="DUF3024"/>
</dbReference>
<proteinExistence type="predicted"/>
<protein>
    <submittedName>
        <fullName evidence="2">Uncharacterized protein</fullName>
    </submittedName>
</protein>
<dbReference type="EMBL" id="JAAHFQ010000328">
    <property type="protein sequence ID" value="NER29216.1"/>
    <property type="molecule type" value="Genomic_DNA"/>
</dbReference>
<accession>A0A6B3N666</accession>
<reference evidence="2" key="1">
    <citation type="submission" date="2019-11" db="EMBL/GenBank/DDBJ databases">
        <title>Genomic insights into an expanded diversity of filamentous marine cyanobacteria reveals the extraordinary biosynthetic potential of Moorea and Okeania.</title>
        <authorList>
            <person name="Ferreira Leao T."/>
            <person name="Wang M."/>
            <person name="Moss N."/>
            <person name="Da Silva R."/>
            <person name="Sanders J."/>
            <person name="Nurk S."/>
            <person name="Gurevich A."/>
            <person name="Humphrey G."/>
            <person name="Reher R."/>
            <person name="Zhu Q."/>
            <person name="Belda-Ferre P."/>
            <person name="Glukhov E."/>
            <person name="Rex R."/>
            <person name="Dorrestein P.C."/>
            <person name="Knight R."/>
            <person name="Pevzner P."/>
            <person name="Gerwick W.H."/>
            <person name="Gerwick L."/>
        </authorList>
    </citation>
    <scope>NUCLEOTIDE SEQUENCE</scope>
    <source>
        <strain evidence="2">SIO1C4</strain>
    </source>
</reference>
<name>A0A6B3N666_9CYAN</name>
<evidence type="ECO:0000256" key="1">
    <source>
        <dbReference type="SAM" id="MobiDB-lite"/>
    </source>
</evidence>
<organism evidence="2">
    <name type="scientific">Symploca sp. SIO1C4</name>
    <dbReference type="NCBI Taxonomy" id="2607765"/>
    <lineage>
        <taxon>Bacteria</taxon>
        <taxon>Bacillati</taxon>
        <taxon>Cyanobacteriota</taxon>
        <taxon>Cyanophyceae</taxon>
        <taxon>Coleofasciculales</taxon>
        <taxon>Coleofasciculaceae</taxon>
        <taxon>Symploca</taxon>
    </lineage>
</organism>
<evidence type="ECO:0000313" key="2">
    <source>
        <dbReference type="EMBL" id="NER29216.1"/>
    </source>
</evidence>
<gene>
    <name evidence="2" type="ORF">F6J89_16685</name>
</gene>